<accession>A0A3A9ASC9</accession>
<protein>
    <submittedName>
        <fullName evidence="1">Uncharacterized protein</fullName>
    </submittedName>
</protein>
<evidence type="ECO:0000313" key="1">
    <source>
        <dbReference type="EMBL" id="RKI94307.1"/>
    </source>
</evidence>
<dbReference type="OrthoDB" id="2044492at2"/>
<organism evidence="1 2">
    <name type="scientific">Parablautia intestinalis</name>
    <dbReference type="NCBI Taxonomy" id="2320100"/>
    <lineage>
        <taxon>Bacteria</taxon>
        <taxon>Bacillati</taxon>
        <taxon>Bacillota</taxon>
        <taxon>Clostridia</taxon>
        <taxon>Lachnospirales</taxon>
        <taxon>Lachnospiraceae</taxon>
        <taxon>Parablautia</taxon>
    </lineage>
</organism>
<dbReference type="RefSeq" id="WP_120466182.1">
    <property type="nucleotide sequence ID" value="NZ_RAYQ01000001.1"/>
</dbReference>
<evidence type="ECO:0000313" key="2">
    <source>
        <dbReference type="Proteomes" id="UP000280696"/>
    </source>
</evidence>
<reference evidence="1 2" key="1">
    <citation type="submission" date="2018-09" db="EMBL/GenBank/DDBJ databases">
        <title>Murine metabolic-syndrome-specific gut microbial biobank.</title>
        <authorList>
            <person name="Liu C."/>
        </authorList>
    </citation>
    <scope>NUCLEOTIDE SEQUENCE [LARGE SCALE GENOMIC DNA]</scope>
    <source>
        <strain evidence="1 2">0.1xD8-82</strain>
    </source>
</reference>
<name>A0A3A9ASC9_9FIRM</name>
<dbReference type="EMBL" id="RAYQ01000001">
    <property type="protein sequence ID" value="RKI94307.1"/>
    <property type="molecule type" value="Genomic_DNA"/>
</dbReference>
<proteinExistence type="predicted"/>
<sequence length="178" mass="20262">MNYRQWKKKYKLLHGLNPPLQLDKRRQRRIAKKEIKTVSHVDFATAVARVSEVIINAFASVVREVGRNFDLAGTMCRNVAENIQPLEVKGRIPSWKVREYGSSHYAVYEINALGGADEIRAITYSRQSAGKIAEIMEDDYIEYIRRTSPGRIKCHNNIAENLRVAVITAYESGVIKGI</sequence>
<dbReference type="AlphaFoldDB" id="A0A3A9ASC9"/>
<comment type="caution">
    <text evidence="1">The sequence shown here is derived from an EMBL/GenBank/DDBJ whole genome shotgun (WGS) entry which is preliminary data.</text>
</comment>
<keyword evidence="2" id="KW-1185">Reference proteome</keyword>
<gene>
    <name evidence="1" type="ORF">D7V94_01830</name>
</gene>
<dbReference type="Proteomes" id="UP000280696">
    <property type="component" value="Unassembled WGS sequence"/>
</dbReference>